<feature type="compositionally biased region" description="Polar residues" evidence="1">
    <location>
        <begin position="100"/>
        <end position="117"/>
    </location>
</feature>
<dbReference type="EMBL" id="KI669464">
    <property type="protein sequence ID" value="OCF56571.1"/>
    <property type="molecule type" value="Genomic_DNA"/>
</dbReference>
<accession>A0A1B9IMA0</accession>
<feature type="region of interest" description="Disordered" evidence="1">
    <location>
        <begin position="309"/>
        <end position="331"/>
    </location>
</feature>
<evidence type="ECO:0000256" key="1">
    <source>
        <dbReference type="SAM" id="MobiDB-lite"/>
    </source>
</evidence>
<reference evidence="2 3" key="1">
    <citation type="submission" date="2013-07" db="EMBL/GenBank/DDBJ databases">
        <title>The Genome Sequence of Kwoniella mangroviensis CBS10435.</title>
        <authorList>
            <consortium name="The Broad Institute Genome Sequencing Platform"/>
            <person name="Cuomo C."/>
            <person name="Litvintseva A."/>
            <person name="Chen Y."/>
            <person name="Heitman J."/>
            <person name="Sun S."/>
            <person name="Springer D."/>
            <person name="Dromer F."/>
            <person name="Young S.K."/>
            <person name="Zeng Q."/>
            <person name="Gargeya S."/>
            <person name="Fitzgerald M."/>
            <person name="Abouelleil A."/>
            <person name="Alvarado L."/>
            <person name="Berlin A.M."/>
            <person name="Chapman S.B."/>
            <person name="Dewar J."/>
            <person name="Goldberg J."/>
            <person name="Griggs A."/>
            <person name="Gujja S."/>
            <person name="Hansen M."/>
            <person name="Howarth C."/>
            <person name="Imamovic A."/>
            <person name="Larimer J."/>
            <person name="McCowan C."/>
            <person name="Murphy C."/>
            <person name="Pearson M."/>
            <person name="Priest M."/>
            <person name="Roberts A."/>
            <person name="Saif S."/>
            <person name="Shea T."/>
            <person name="Sykes S."/>
            <person name="Wortman J."/>
            <person name="Nusbaum C."/>
            <person name="Birren B."/>
        </authorList>
    </citation>
    <scope>NUCLEOTIDE SEQUENCE [LARGE SCALE GENOMIC DNA]</scope>
    <source>
        <strain evidence="2 3">CBS 10435</strain>
    </source>
</reference>
<feature type="compositionally biased region" description="Basic and acidic residues" evidence="1">
    <location>
        <begin position="310"/>
        <end position="325"/>
    </location>
</feature>
<dbReference type="AlphaFoldDB" id="A0A1B9IMA0"/>
<name>A0A1B9IMA0_9TREE</name>
<feature type="region of interest" description="Disordered" evidence="1">
    <location>
        <begin position="1"/>
        <end position="137"/>
    </location>
</feature>
<evidence type="ECO:0000313" key="2">
    <source>
        <dbReference type="EMBL" id="OCF56571.1"/>
    </source>
</evidence>
<gene>
    <name evidence="2" type="ORF">L486_05421</name>
</gene>
<organism evidence="2 3">
    <name type="scientific">Kwoniella mangroviensis CBS 10435</name>
    <dbReference type="NCBI Taxonomy" id="1331196"/>
    <lineage>
        <taxon>Eukaryota</taxon>
        <taxon>Fungi</taxon>
        <taxon>Dikarya</taxon>
        <taxon>Basidiomycota</taxon>
        <taxon>Agaricomycotina</taxon>
        <taxon>Tremellomycetes</taxon>
        <taxon>Tremellales</taxon>
        <taxon>Cryptococcaceae</taxon>
        <taxon>Kwoniella</taxon>
    </lineage>
</organism>
<proteinExistence type="predicted"/>
<reference evidence="3" key="2">
    <citation type="submission" date="2013-12" db="EMBL/GenBank/DDBJ databases">
        <title>Evolution of pathogenesis and genome organization in the Tremellales.</title>
        <authorList>
            <person name="Cuomo C."/>
            <person name="Litvintseva A."/>
            <person name="Heitman J."/>
            <person name="Chen Y."/>
            <person name="Sun S."/>
            <person name="Springer D."/>
            <person name="Dromer F."/>
            <person name="Young S."/>
            <person name="Zeng Q."/>
            <person name="Chapman S."/>
            <person name="Gujja S."/>
            <person name="Saif S."/>
            <person name="Birren B."/>
        </authorList>
    </citation>
    <scope>NUCLEOTIDE SEQUENCE [LARGE SCALE GENOMIC DNA]</scope>
    <source>
        <strain evidence="3">CBS 10435</strain>
    </source>
</reference>
<sequence length="348" mass="39825">MCLSPLIARSPAPPVRTVSKVQPESSSSRVKLKRKSNESPTPTGSSPTPKRPTQTQSNLQLKFGNPTAALPVPCLRNTASPTQVISLGDPTSPEPGKLSSAHNNDPHLTNDPSTSSLGDVADKLLPPSPFAPSNTCEPGDFITYWRKRAFDYEDRFIDQKSRCDILERYKRKREHEDSQGSGTDIHRLFRQREEQIDRERDEWQSEIKALKEDLEKKIETIGLAQERQEISETQYLFEVAIRETLTKERDDLQSEKNELVLAKSQVESAYEKYQSQTKEEYSKLDGKIKELVNERNGLSEKLNASCQEKTSLEMELKQTREERDTSQQNYENLESFHEKLYEFMGSRK</sequence>
<dbReference type="Proteomes" id="UP000092583">
    <property type="component" value="Unassembled WGS sequence"/>
</dbReference>
<feature type="compositionally biased region" description="Low complexity" evidence="1">
    <location>
        <begin position="38"/>
        <end position="53"/>
    </location>
</feature>
<keyword evidence="3" id="KW-1185">Reference proteome</keyword>
<protein>
    <submittedName>
        <fullName evidence="2">Uncharacterized protein</fullName>
    </submittedName>
</protein>
<evidence type="ECO:0000313" key="3">
    <source>
        <dbReference type="Proteomes" id="UP000092583"/>
    </source>
</evidence>